<protein>
    <recommendedName>
        <fullName evidence="3">S-layer protein</fullName>
    </recommendedName>
</protein>
<proteinExistence type="predicted"/>
<evidence type="ECO:0000313" key="2">
    <source>
        <dbReference type="Proteomes" id="UP000051957"/>
    </source>
</evidence>
<name>A0A0R1YYR0_9LACO</name>
<dbReference type="PATRIC" id="fig|1423784.4.peg.1157"/>
<evidence type="ECO:0000313" key="1">
    <source>
        <dbReference type="EMBL" id="KRM47442.1"/>
    </source>
</evidence>
<evidence type="ECO:0008006" key="3">
    <source>
        <dbReference type="Google" id="ProtNLM"/>
    </source>
</evidence>
<organism evidence="1 2">
    <name type="scientific">Lentilactobacillus parabuchneri DSM 5707 = NBRC 107865</name>
    <dbReference type="NCBI Taxonomy" id="1423784"/>
    <lineage>
        <taxon>Bacteria</taxon>
        <taxon>Bacillati</taxon>
        <taxon>Bacillota</taxon>
        <taxon>Bacilli</taxon>
        <taxon>Lactobacillales</taxon>
        <taxon>Lactobacillaceae</taxon>
        <taxon>Lentilactobacillus</taxon>
    </lineage>
</organism>
<accession>A0A0R1YYR0</accession>
<comment type="caution">
    <text evidence="1">The sequence shown here is derived from an EMBL/GenBank/DDBJ whole genome shotgun (WGS) entry which is preliminary data.</text>
</comment>
<dbReference type="EMBL" id="AZGK01000002">
    <property type="protein sequence ID" value="KRM47442.1"/>
    <property type="molecule type" value="Genomic_DNA"/>
</dbReference>
<reference evidence="1 2" key="1">
    <citation type="journal article" date="2015" name="Genome Announc.">
        <title>Expanding the biotechnology potential of lactobacilli through comparative genomics of 213 strains and associated genera.</title>
        <authorList>
            <person name="Sun Z."/>
            <person name="Harris H.M."/>
            <person name="McCann A."/>
            <person name="Guo C."/>
            <person name="Argimon S."/>
            <person name="Zhang W."/>
            <person name="Yang X."/>
            <person name="Jeffery I.B."/>
            <person name="Cooney J.C."/>
            <person name="Kagawa T.F."/>
            <person name="Liu W."/>
            <person name="Song Y."/>
            <person name="Salvetti E."/>
            <person name="Wrobel A."/>
            <person name="Rasinkangas P."/>
            <person name="Parkhill J."/>
            <person name="Rea M.C."/>
            <person name="O'Sullivan O."/>
            <person name="Ritari J."/>
            <person name="Douillard F.P."/>
            <person name="Paul Ross R."/>
            <person name="Yang R."/>
            <person name="Briner A.E."/>
            <person name="Felis G.E."/>
            <person name="de Vos W.M."/>
            <person name="Barrangou R."/>
            <person name="Klaenhammer T.R."/>
            <person name="Caufield P.W."/>
            <person name="Cui Y."/>
            <person name="Zhang H."/>
            <person name="O'Toole P.W."/>
        </authorList>
    </citation>
    <scope>NUCLEOTIDE SEQUENCE [LARGE SCALE GENOMIC DNA]</scope>
    <source>
        <strain evidence="1 2">DSM 5707</strain>
    </source>
</reference>
<dbReference type="AlphaFoldDB" id="A0A0R1YYR0"/>
<sequence length="729" mass="77008">MNMKIHIKESAVISMAALGFFAAVGISQSTTVSAKSRVRVTSNVKLRTDASSRNVTFTGKAALFNKASSLKSAKKKTTTVTLKDLARSNKSSQNVRAYRVARTNQGKVYYKVVTFDGKYRGWIYGGKSRSKFAGGLKTYQTFKQGTLTNDMANGTFQFANPGTANDNQTVTYKQPAWTQYKVGRQVTDSSAYAAVNYKIDRAGTRTREGDQWVHIYAINNGNSGADGWILYSGLKSATNNNSPIADNAVRINLVDSATGASLTSVDYTKAGATKGATLGTNTNGVWQLASTDSSAIQSQIASALNRLGYTGFTLTQGQMAAIAQGTFGASVTISVVKPTINKAVRIVLTDPSGNVINYVDYTNNKAVNGQTLGTLDGSTFKLAATDASAIQTKLVDALKGTSYQLSANNTLTADQQSLIAQTTFGNQVSIKTVAVNPIKDNEVQLSFVDGTGQAVGSVKLTKGSSDKTALDTIKAVSVSDPTSSDSATLKKAYAALLTKAGIKGYTSDGLSNDQLAANTAALKAADYGKDVKLVVAKIPVKQLVSSAMFFDKKDTNDVKQGLTYFENANAKRDSDKNFGAALAGDTNIKGYAGDTVTVASLNAALKAQGLDTIYYAAKNDWWGAPGTHLAANDFGGTSGSLFNPAKVKSGDKIYVYKLTFTAKANNPDTSIGNTLDVNKPLFDKDGNVTIGDAGVQVALKYDQVSGAPHEITLNDTNMAAKSLAELYGE</sequence>
<dbReference type="Proteomes" id="UP000051957">
    <property type="component" value="Unassembled WGS sequence"/>
</dbReference>
<gene>
    <name evidence="1" type="ORF">FC51_GL001145</name>
</gene>